<evidence type="ECO:0000313" key="2">
    <source>
        <dbReference type="Proteomes" id="UP000507222"/>
    </source>
</evidence>
<sequence>MATYYIGVNNIINPHSSNVVIMQHFINNQHFFFVNFAARPPTLLEASTTSKRHHGKNHNILGFNDICWPKQKGPLIDTLATH</sequence>
<gene>
    <name evidence="1" type="ORF">CURHAP_LOCUS15484</name>
</gene>
<dbReference type="Proteomes" id="UP000507222">
    <property type="component" value="Unassembled WGS sequence"/>
</dbReference>
<protein>
    <submittedName>
        <fullName evidence="1">Uncharacterized protein</fullName>
    </submittedName>
</protein>
<dbReference type="AlphaFoldDB" id="A0A6J5U0L8"/>
<organism evidence="1 2">
    <name type="scientific">Prunus armeniaca</name>
    <name type="common">Apricot</name>
    <name type="synonym">Armeniaca vulgaris</name>
    <dbReference type="NCBI Taxonomy" id="36596"/>
    <lineage>
        <taxon>Eukaryota</taxon>
        <taxon>Viridiplantae</taxon>
        <taxon>Streptophyta</taxon>
        <taxon>Embryophyta</taxon>
        <taxon>Tracheophyta</taxon>
        <taxon>Spermatophyta</taxon>
        <taxon>Magnoliopsida</taxon>
        <taxon>eudicotyledons</taxon>
        <taxon>Gunneridae</taxon>
        <taxon>Pentapetalae</taxon>
        <taxon>rosids</taxon>
        <taxon>fabids</taxon>
        <taxon>Rosales</taxon>
        <taxon>Rosaceae</taxon>
        <taxon>Amygdaloideae</taxon>
        <taxon>Amygdaleae</taxon>
        <taxon>Prunus</taxon>
    </lineage>
</organism>
<reference evidence="1 2" key="1">
    <citation type="submission" date="2020-05" db="EMBL/GenBank/DDBJ databases">
        <authorList>
            <person name="Campoy J."/>
            <person name="Schneeberger K."/>
            <person name="Spophaly S."/>
        </authorList>
    </citation>
    <scope>NUCLEOTIDE SEQUENCE [LARGE SCALE GENOMIC DNA]</scope>
    <source>
        <strain evidence="1">PruArmRojPasFocal</strain>
    </source>
</reference>
<accession>A0A6J5U0L8</accession>
<name>A0A6J5U0L8_PRUAR</name>
<proteinExistence type="predicted"/>
<evidence type="ECO:0000313" key="1">
    <source>
        <dbReference type="EMBL" id="CAB4269716.1"/>
    </source>
</evidence>
<dbReference type="EMBL" id="CAEKDK010000002">
    <property type="protein sequence ID" value="CAB4269716.1"/>
    <property type="molecule type" value="Genomic_DNA"/>
</dbReference>